<organism evidence="3 4">
    <name type="scientific">Plasmopara halstedii</name>
    <name type="common">Downy mildew of sunflower</name>
    <dbReference type="NCBI Taxonomy" id="4781"/>
    <lineage>
        <taxon>Eukaryota</taxon>
        <taxon>Sar</taxon>
        <taxon>Stramenopiles</taxon>
        <taxon>Oomycota</taxon>
        <taxon>Peronosporomycetes</taxon>
        <taxon>Peronosporales</taxon>
        <taxon>Peronosporaceae</taxon>
        <taxon>Plasmopara</taxon>
    </lineage>
</organism>
<keyword evidence="4" id="KW-1185">Reference proteome</keyword>
<dbReference type="OrthoDB" id="6334211at2759"/>
<reference evidence="4" key="1">
    <citation type="submission" date="2014-09" db="EMBL/GenBank/DDBJ databases">
        <authorList>
            <person name="Sharma Rahul"/>
            <person name="Thines Marco"/>
        </authorList>
    </citation>
    <scope>NUCLEOTIDE SEQUENCE [LARGE SCALE GENOMIC DNA]</scope>
</reference>
<dbReference type="EMBL" id="CCYD01000645">
    <property type="protein sequence ID" value="CEG42737.1"/>
    <property type="molecule type" value="Genomic_DNA"/>
</dbReference>
<sequence>MSTDEKISRQDNQCMQQNQEKDLLESTCTQSSPLQKDQITTHLSVLGRNPFTQAHIYTTLTLNDLQLSNIDAVKEFPHIQHLFCRQNELQSLSPLQYIPLLLTIDVTGNQLTEVLDFTVPKCNSDFAWRDGGGWIGSLLRKATLDKNRIVSMPHYELARTHPYLLELRLAHNSIEVISGLSQLRFLRLLDLSHNKLTTTLGLIRNEDLSCGLQALSTLLLSGNQLTEIDSTLALLPRLTHLNVAYNQVNTLSSLENCSQLQQLELAHNNITDINELNVLAGLRYVGYISLDGNPFVVTQIAKVFYRARVIRRLLQIEYLDNERVTYKEKVKALVMHGSDLEARRQVAAKYLPQQEFIDFLPPIIFEDDKLLELPLRCMSYQDQLVPNSMQSDSIEGEENLDDRN</sequence>
<dbReference type="RefSeq" id="XP_024579106.1">
    <property type="nucleotide sequence ID" value="XM_024728650.1"/>
</dbReference>
<name>A0A0P1APK4_PLAHL</name>
<dbReference type="Proteomes" id="UP000054928">
    <property type="component" value="Unassembled WGS sequence"/>
</dbReference>
<keyword evidence="1" id="KW-0433">Leucine-rich repeat</keyword>
<dbReference type="GeneID" id="36408044"/>
<dbReference type="InterPro" id="IPR032675">
    <property type="entry name" value="LRR_dom_sf"/>
</dbReference>
<dbReference type="OMA" id="HIYTTAT"/>
<dbReference type="PROSITE" id="PS51450">
    <property type="entry name" value="LRR"/>
    <property type="match status" value="4"/>
</dbReference>
<proteinExistence type="predicted"/>
<dbReference type="GO" id="GO:0005737">
    <property type="term" value="C:cytoplasm"/>
    <property type="evidence" value="ECO:0007669"/>
    <property type="project" value="TreeGrafter"/>
</dbReference>
<dbReference type="Pfam" id="PF14580">
    <property type="entry name" value="LRR_9"/>
    <property type="match status" value="1"/>
</dbReference>
<dbReference type="AlphaFoldDB" id="A0A0P1APK4"/>
<dbReference type="InterPro" id="IPR001611">
    <property type="entry name" value="Leu-rich_rpt"/>
</dbReference>
<dbReference type="PANTHER" id="PTHR15454:SF56">
    <property type="entry name" value="PROTEIN PHOSPHATASE 1 REGULATORY SUBUNIT 7-RELATED"/>
    <property type="match status" value="1"/>
</dbReference>
<dbReference type="Gene3D" id="3.80.10.10">
    <property type="entry name" value="Ribonuclease Inhibitor"/>
    <property type="match status" value="3"/>
</dbReference>
<protein>
    <submittedName>
        <fullName evidence="3">Protein phosphatase 1, regulatory subunit, and related proteins</fullName>
    </submittedName>
</protein>
<evidence type="ECO:0000256" key="1">
    <source>
        <dbReference type="ARBA" id="ARBA00022614"/>
    </source>
</evidence>
<dbReference type="PANTHER" id="PTHR15454">
    <property type="entry name" value="NISCHARIN RELATED"/>
    <property type="match status" value="1"/>
</dbReference>
<keyword evidence="2" id="KW-0677">Repeat</keyword>
<evidence type="ECO:0000313" key="3">
    <source>
        <dbReference type="EMBL" id="CEG42737.1"/>
    </source>
</evidence>
<dbReference type="STRING" id="4781.A0A0P1APK4"/>
<dbReference type="SUPFAM" id="SSF52058">
    <property type="entry name" value="L domain-like"/>
    <property type="match status" value="1"/>
</dbReference>
<evidence type="ECO:0000313" key="4">
    <source>
        <dbReference type="Proteomes" id="UP000054928"/>
    </source>
</evidence>
<evidence type="ECO:0000256" key="2">
    <source>
        <dbReference type="ARBA" id="ARBA00022737"/>
    </source>
</evidence>
<accession>A0A0P1APK4</accession>